<dbReference type="AlphaFoldDB" id="A0A383EN61"/>
<dbReference type="EMBL" id="UINC01227414">
    <property type="protein sequence ID" value="SVE58287.1"/>
    <property type="molecule type" value="Genomic_DNA"/>
</dbReference>
<reference evidence="1" key="1">
    <citation type="submission" date="2018-05" db="EMBL/GenBank/DDBJ databases">
        <authorList>
            <person name="Lanie J.A."/>
            <person name="Ng W.-L."/>
            <person name="Kazmierczak K.M."/>
            <person name="Andrzejewski T.M."/>
            <person name="Davidsen T.M."/>
            <person name="Wayne K.J."/>
            <person name="Tettelin H."/>
            <person name="Glass J.I."/>
            <person name="Rusch D."/>
            <person name="Podicherti R."/>
            <person name="Tsui H.-C.T."/>
            <person name="Winkler M.E."/>
        </authorList>
    </citation>
    <scope>NUCLEOTIDE SEQUENCE</scope>
</reference>
<evidence type="ECO:0000313" key="1">
    <source>
        <dbReference type="EMBL" id="SVE58287.1"/>
    </source>
</evidence>
<sequence>MVDTVVTTGGTLNSLYWNSTNTGLELMVGIANDLSLIDGYVQLRGRVNDGDYENVGSEESILNGFLNDTITFSLTASEVENMTGFGEDVVIDFSAIIADKAGNQWNGTPGNETDLIVDQTAPADGGIEALTSLGGNILNGYFNSTNTGLLISVNISKTDTSLAGGSAQMQMKTVGDFATIDTAFVIELTDVDAGFVDVQIDADSIKAWSDYLDGRTIFFRSILTDVAG</sequence>
<organism evidence="1">
    <name type="scientific">marine metagenome</name>
    <dbReference type="NCBI Taxonomy" id="408172"/>
    <lineage>
        <taxon>unclassified sequences</taxon>
        <taxon>metagenomes</taxon>
        <taxon>ecological metagenomes</taxon>
    </lineage>
</organism>
<feature type="non-terminal residue" evidence="1">
    <location>
        <position position="228"/>
    </location>
</feature>
<accession>A0A383EN61</accession>
<gene>
    <name evidence="1" type="ORF">METZ01_LOCUS511141</name>
</gene>
<name>A0A383EN61_9ZZZZ</name>
<protein>
    <submittedName>
        <fullName evidence="1">Uncharacterized protein</fullName>
    </submittedName>
</protein>
<proteinExistence type="predicted"/>